<dbReference type="EMBL" id="HE573026">
    <property type="protein sequence ID" value="CCC51744.1"/>
    <property type="molecule type" value="Genomic_DNA"/>
</dbReference>
<reference evidence="2" key="1">
    <citation type="journal article" date="2012" name="Proc. Natl. Acad. Sci. U.S.A.">
        <title>Antigenic diversity is generated by distinct evolutionary mechanisms in African trypanosome species.</title>
        <authorList>
            <person name="Jackson A.P."/>
            <person name="Berry A."/>
            <person name="Aslett M."/>
            <person name="Allison H.C."/>
            <person name="Burton P."/>
            <person name="Vavrova-Anderson J."/>
            <person name="Brown R."/>
            <person name="Browne H."/>
            <person name="Corton N."/>
            <person name="Hauser H."/>
            <person name="Gamble J."/>
            <person name="Gilderthorp R."/>
            <person name="Marcello L."/>
            <person name="McQuillan J."/>
            <person name="Otto T.D."/>
            <person name="Quail M.A."/>
            <person name="Sanders M.J."/>
            <person name="van Tonder A."/>
            <person name="Ginger M.L."/>
            <person name="Field M.C."/>
            <person name="Barry J.D."/>
            <person name="Hertz-Fowler C."/>
            <person name="Berriman M."/>
        </authorList>
    </citation>
    <scope>NUCLEOTIDE SEQUENCE</scope>
    <source>
        <strain evidence="2">Y486</strain>
    </source>
</reference>
<protein>
    <recommendedName>
        <fullName evidence="3">Transmembrane protein</fullName>
    </recommendedName>
</protein>
<name>G0U787_TRYVY</name>
<organism evidence="2">
    <name type="scientific">Trypanosoma vivax (strain Y486)</name>
    <dbReference type="NCBI Taxonomy" id="1055687"/>
    <lineage>
        <taxon>Eukaryota</taxon>
        <taxon>Discoba</taxon>
        <taxon>Euglenozoa</taxon>
        <taxon>Kinetoplastea</taxon>
        <taxon>Metakinetoplastina</taxon>
        <taxon>Trypanosomatida</taxon>
        <taxon>Trypanosomatidae</taxon>
        <taxon>Trypanosoma</taxon>
        <taxon>Duttonella</taxon>
    </lineage>
</organism>
<dbReference type="VEuPathDB" id="TriTrypDB:TvY486_1007900"/>
<keyword evidence="1" id="KW-0472">Membrane</keyword>
<gene>
    <name evidence="2" type="ORF">TVY486_1007900</name>
</gene>
<evidence type="ECO:0008006" key="3">
    <source>
        <dbReference type="Google" id="ProtNLM"/>
    </source>
</evidence>
<evidence type="ECO:0000313" key="2">
    <source>
        <dbReference type="EMBL" id="CCC51744.1"/>
    </source>
</evidence>
<evidence type="ECO:0000256" key="1">
    <source>
        <dbReference type="SAM" id="Phobius"/>
    </source>
</evidence>
<dbReference type="AlphaFoldDB" id="G0U787"/>
<keyword evidence="1" id="KW-0812">Transmembrane</keyword>
<accession>G0U787</accession>
<proteinExistence type="predicted"/>
<sequence>MLYLLVRFANNDLLGLRTTTVLYPLLTHPPGYFASLATSLFFSFSFSFFLFLFFLFFRCCFYGASLGTKNSRRLQCLINLQGEQQSRGSLSSSYVCDASSPPQARRCVLRCLFVVPMG</sequence>
<feature type="transmembrane region" description="Helical" evidence="1">
    <location>
        <begin position="32"/>
        <end position="57"/>
    </location>
</feature>
<keyword evidence="1" id="KW-1133">Transmembrane helix</keyword>